<evidence type="ECO:0000259" key="5">
    <source>
        <dbReference type="Pfam" id="PF24883"/>
    </source>
</evidence>
<dbReference type="SMART" id="SM00248">
    <property type="entry name" value="ANK"/>
    <property type="match status" value="4"/>
</dbReference>
<dbReference type="EMBL" id="JAGTJS010000010">
    <property type="protein sequence ID" value="KAH7254536.1"/>
    <property type="molecule type" value="Genomic_DNA"/>
</dbReference>
<feature type="domain" description="GPI inositol-deacylase winged helix" evidence="4">
    <location>
        <begin position="281"/>
        <end position="363"/>
    </location>
</feature>
<dbReference type="PANTHER" id="PTHR10039">
    <property type="entry name" value="AMELOGENIN"/>
    <property type="match status" value="1"/>
</dbReference>
<keyword evidence="2" id="KW-0040">ANK repeat</keyword>
<evidence type="ECO:0000256" key="2">
    <source>
        <dbReference type="PROSITE-ProRule" id="PRU00023"/>
    </source>
</evidence>
<dbReference type="PROSITE" id="PS50297">
    <property type="entry name" value="ANK_REP_REGION"/>
    <property type="match status" value="1"/>
</dbReference>
<dbReference type="AlphaFoldDB" id="A0A9P9HBL1"/>
<dbReference type="SUPFAM" id="SSF52540">
    <property type="entry name" value="P-loop containing nucleoside triphosphate hydrolases"/>
    <property type="match status" value="1"/>
</dbReference>
<dbReference type="PROSITE" id="PS50088">
    <property type="entry name" value="ANK_REPEAT"/>
    <property type="match status" value="1"/>
</dbReference>
<evidence type="ECO:0000256" key="1">
    <source>
        <dbReference type="ARBA" id="ARBA00022737"/>
    </source>
</evidence>
<dbReference type="Gene3D" id="1.25.40.20">
    <property type="entry name" value="Ankyrin repeat-containing domain"/>
    <property type="match status" value="1"/>
</dbReference>
<dbReference type="Pfam" id="PF24883">
    <property type="entry name" value="NPHP3_N"/>
    <property type="match status" value="1"/>
</dbReference>
<dbReference type="InterPro" id="IPR056884">
    <property type="entry name" value="NPHP3-like_N"/>
</dbReference>
<protein>
    <recommendedName>
        <fullName evidence="8">Ankyrin</fullName>
    </recommendedName>
</protein>
<feature type="domain" description="Nephrocystin 3-like N-terminal" evidence="5">
    <location>
        <begin position="10"/>
        <end position="173"/>
    </location>
</feature>
<dbReference type="InterPro" id="IPR036770">
    <property type="entry name" value="Ankyrin_rpt-contain_sf"/>
</dbReference>
<keyword evidence="7" id="KW-1185">Reference proteome</keyword>
<accession>A0A9P9HBL1</accession>
<dbReference type="SUPFAM" id="SSF48403">
    <property type="entry name" value="Ankyrin repeat"/>
    <property type="match status" value="1"/>
</dbReference>
<dbReference type="InterPro" id="IPR002110">
    <property type="entry name" value="Ankyrin_rpt"/>
</dbReference>
<feature type="region of interest" description="Disordered" evidence="3">
    <location>
        <begin position="569"/>
        <end position="588"/>
    </location>
</feature>
<gene>
    <name evidence="6" type="ORF">B0J15DRAFT_512781</name>
</gene>
<dbReference type="InterPro" id="IPR054471">
    <property type="entry name" value="GPIID_WHD"/>
</dbReference>
<dbReference type="OrthoDB" id="1577640at2759"/>
<organism evidence="6 7">
    <name type="scientific">Fusarium solani</name>
    <name type="common">Filamentous fungus</name>
    <dbReference type="NCBI Taxonomy" id="169388"/>
    <lineage>
        <taxon>Eukaryota</taxon>
        <taxon>Fungi</taxon>
        <taxon>Dikarya</taxon>
        <taxon>Ascomycota</taxon>
        <taxon>Pezizomycotina</taxon>
        <taxon>Sordariomycetes</taxon>
        <taxon>Hypocreomycetidae</taxon>
        <taxon>Hypocreales</taxon>
        <taxon>Nectriaceae</taxon>
        <taxon>Fusarium</taxon>
        <taxon>Fusarium solani species complex</taxon>
    </lineage>
</organism>
<evidence type="ECO:0000259" key="4">
    <source>
        <dbReference type="Pfam" id="PF22939"/>
    </source>
</evidence>
<evidence type="ECO:0000313" key="7">
    <source>
        <dbReference type="Proteomes" id="UP000736672"/>
    </source>
</evidence>
<dbReference type="InterPro" id="IPR027417">
    <property type="entry name" value="P-loop_NTPase"/>
</dbReference>
<comment type="caution">
    <text evidence="6">The sequence shown here is derived from an EMBL/GenBank/DDBJ whole genome shotgun (WGS) entry which is preliminary data.</text>
</comment>
<evidence type="ECO:0008006" key="8">
    <source>
        <dbReference type="Google" id="ProtNLM"/>
    </source>
</evidence>
<keyword evidence="1" id="KW-0677">Repeat</keyword>
<name>A0A9P9HBL1_FUSSL</name>
<sequence length="588" mass="65525">MPRLRSTRPGAGKWLLDSPEFQDWLGAGNKTLFCPGIPGAGKTVLASIVIENLLGRREQADSKPIGVAFIYLDFKQQFELVQLLGSILRQLAADHSSALDSIKKLHDTCKAQPREVYIHEVRDILHCIVPSFSRLFIVVDALDEAEHHLGEVLLDEVLRVQQEHGANVFVTSRHIPDIERQFEGARKLEIRAADEDVWNYVDSYMTKLPRFVRQSPELQEETRTEIVKAIDGMFLLATLHLDSLVGARSVKAFRDALGSLPTGNNAYDRAYDLALERVEAQARNRRDLAIEVLSWVACATVHLTTVQLQHALAVIVGSTHFDQSNISDIDDAVSICAGLVVVDPGRDIVQLVHYTTQEYFERERSERLPDAQSHITASCLAYLSLDFFKRISWSGYKAAYVRFPDYPFHEYAALNWGYHAQRGHVGVMEALLTIAGADINAHDLQNRTPLHLAVAETEGHAVQWLLDHGADLNSKDFWDDTPLRHAVRDDNFAMMRQLLGKDQTGLDSRDDCRGLLLFAASTGSVAAIKLLVDEYKMNVNSKDSDGRTPLLVALPKLLLAKDGVDVNSRDNEGRSALSGGTPATSHRD</sequence>
<dbReference type="PANTHER" id="PTHR10039:SF15">
    <property type="entry name" value="NACHT DOMAIN-CONTAINING PROTEIN"/>
    <property type="match status" value="1"/>
</dbReference>
<dbReference type="Pfam" id="PF12796">
    <property type="entry name" value="Ank_2"/>
    <property type="match status" value="1"/>
</dbReference>
<evidence type="ECO:0000313" key="6">
    <source>
        <dbReference type="EMBL" id="KAH7254536.1"/>
    </source>
</evidence>
<reference evidence="6" key="1">
    <citation type="journal article" date="2021" name="Nat. Commun.">
        <title>Genetic determinants of endophytism in the Arabidopsis root mycobiome.</title>
        <authorList>
            <person name="Mesny F."/>
            <person name="Miyauchi S."/>
            <person name="Thiergart T."/>
            <person name="Pickel B."/>
            <person name="Atanasova L."/>
            <person name="Karlsson M."/>
            <person name="Huettel B."/>
            <person name="Barry K.W."/>
            <person name="Haridas S."/>
            <person name="Chen C."/>
            <person name="Bauer D."/>
            <person name="Andreopoulos W."/>
            <person name="Pangilinan J."/>
            <person name="LaButti K."/>
            <person name="Riley R."/>
            <person name="Lipzen A."/>
            <person name="Clum A."/>
            <person name="Drula E."/>
            <person name="Henrissat B."/>
            <person name="Kohler A."/>
            <person name="Grigoriev I.V."/>
            <person name="Martin F.M."/>
            <person name="Hacquard S."/>
        </authorList>
    </citation>
    <scope>NUCLEOTIDE SEQUENCE</scope>
    <source>
        <strain evidence="6">FSSC 5 MPI-SDFR-AT-0091</strain>
    </source>
</reference>
<dbReference type="Pfam" id="PF22939">
    <property type="entry name" value="WHD_GPIID"/>
    <property type="match status" value="1"/>
</dbReference>
<dbReference type="Gene3D" id="3.40.50.300">
    <property type="entry name" value="P-loop containing nucleotide triphosphate hydrolases"/>
    <property type="match status" value="1"/>
</dbReference>
<evidence type="ECO:0000256" key="3">
    <source>
        <dbReference type="SAM" id="MobiDB-lite"/>
    </source>
</evidence>
<proteinExistence type="predicted"/>
<feature type="repeat" description="ANK" evidence="2">
    <location>
        <begin position="445"/>
        <end position="477"/>
    </location>
</feature>
<dbReference type="Proteomes" id="UP000736672">
    <property type="component" value="Unassembled WGS sequence"/>
</dbReference>